<comment type="caution">
    <text evidence="7">The sequence shown here is derived from an EMBL/GenBank/DDBJ whole genome shotgun (WGS) entry which is preliminary data.</text>
</comment>
<keyword evidence="2" id="KW-0408">Iron</keyword>
<organism evidence="7 8">
    <name type="scientific">Frankia torreyi</name>
    <dbReference type="NCBI Taxonomy" id="1856"/>
    <lineage>
        <taxon>Bacteria</taxon>
        <taxon>Bacillati</taxon>
        <taxon>Actinomycetota</taxon>
        <taxon>Actinomycetes</taxon>
        <taxon>Frankiales</taxon>
        <taxon>Frankiaceae</taxon>
        <taxon>Frankia</taxon>
    </lineage>
</organism>
<feature type="binding site" evidence="2">
    <location>
        <position position="98"/>
    </location>
    <ligand>
        <name>Fe cation</name>
        <dbReference type="ChEBI" id="CHEBI:24875"/>
    </ligand>
</feature>
<feature type="binding site" evidence="2">
    <location>
        <position position="140"/>
    </location>
    <ligand>
        <name>Fe cation</name>
        <dbReference type="ChEBI" id="CHEBI:24875"/>
    </ligand>
</feature>
<dbReference type="PANTHER" id="PTHR13903:SF8">
    <property type="entry name" value="PIRIN"/>
    <property type="match status" value="1"/>
</dbReference>
<evidence type="ECO:0000256" key="4">
    <source>
        <dbReference type="SAM" id="MobiDB-lite"/>
    </source>
</evidence>
<keyword evidence="8" id="KW-1185">Reference proteome</keyword>
<dbReference type="EMBL" id="JYFN01000042">
    <property type="protein sequence ID" value="KJE21160.1"/>
    <property type="molecule type" value="Genomic_DNA"/>
</dbReference>
<dbReference type="CDD" id="cd02247">
    <property type="entry name" value="cupin_pirin_C"/>
    <property type="match status" value="1"/>
</dbReference>
<dbReference type="PANTHER" id="PTHR13903">
    <property type="entry name" value="PIRIN-RELATED"/>
    <property type="match status" value="1"/>
</dbReference>
<dbReference type="SUPFAM" id="SSF51182">
    <property type="entry name" value="RmlC-like cupins"/>
    <property type="match status" value="1"/>
</dbReference>
<dbReference type="Pfam" id="PF05726">
    <property type="entry name" value="Pirin_C"/>
    <property type="match status" value="1"/>
</dbReference>
<feature type="compositionally biased region" description="Pro residues" evidence="4">
    <location>
        <begin position="14"/>
        <end position="23"/>
    </location>
</feature>
<dbReference type="GO" id="GO:0046872">
    <property type="term" value="F:metal ion binding"/>
    <property type="evidence" value="ECO:0007669"/>
    <property type="project" value="UniProtKB-KW"/>
</dbReference>
<reference evidence="7 8" key="2">
    <citation type="journal article" date="2016" name="Genome Announc.">
        <title>Permanent Draft Genome Sequences for Two Variants of Frankia sp. Strain CpI1, the First Frankia Strain Isolated from Root Nodules of Comptonia peregrina.</title>
        <authorList>
            <person name="Oshone R."/>
            <person name="Hurst S.G.IV."/>
            <person name="Abebe-Akele F."/>
            <person name="Simpson S."/>
            <person name="Morris K."/>
            <person name="Thomas W.K."/>
            <person name="Tisa L.S."/>
        </authorList>
    </citation>
    <scope>NUCLEOTIDE SEQUENCE [LARGE SCALE GENOMIC DNA]</scope>
    <source>
        <strain evidence="8">CpI1-S</strain>
    </source>
</reference>
<evidence type="ECO:0000256" key="1">
    <source>
        <dbReference type="ARBA" id="ARBA00008416"/>
    </source>
</evidence>
<dbReference type="Pfam" id="PF02678">
    <property type="entry name" value="Pirin"/>
    <property type="match status" value="1"/>
</dbReference>
<dbReference type="PIRSF" id="PIRSF006232">
    <property type="entry name" value="Pirin"/>
    <property type="match status" value="1"/>
</dbReference>
<dbReference type="Gene3D" id="2.60.120.10">
    <property type="entry name" value="Jelly Rolls"/>
    <property type="match status" value="2"/>
</dbReference>
<dbReference type="InterPro" id="IPR014710">
    <property type="entry name" value="RmlC-like_jellyroll"/>
</dbReference>
<feature type="region of interest" description="Disordered" evidence="4">
    <location>
        <begin position="1"/>
        <end position="41"/>
    </location>
</feature>
<name>A0A0D8BAL8_9ACTN</name>
<feature type="domain" description="Pirin C-terminal" evidence="6">
    <location>
        <begin position="211"/>
        <end position="306"/>
    </location>
</feature>
<dbReference type="InterPro" id="IPR011051">
    <property type="entry name" value="RmlC_Cupin_sf"/>
</dbReference>
<evidence type="ECO:0000256" key="3">
    <source>
        <dbReference type="RuleBase" id="RU003457"/>
    </source>
</evidence>
<evidence type="ECO:0000259" key="5">
    <source>
        <dbReference type="Pfam" id="PF02678"/>
    </source>
</evidence>
<reference evidence="8" key="1">
    <citation type="submission" date="2015-02" db="EMBL/GenBank/DDBJ databases">
        <title>Draft Genome of Frankia sp. CpI1-S.</title>
        <authorList>
            <person name="Oshone R.T."/>
            <person name="Ngom M."/>
            <person name="Ghodhbane-Gtari F."/>
            <person name="Gtari M."/>
            <person name="Morris K."/>
            <person name="Thomas K."/>
            <person name="Sen A."/>
            <person name="Tisa L.S."/>
        </authorList>
    </citation>
    <scope>NUCLEOTIDE SEQUENCE [LARGE SCALE GENOMIC DNA]</scope>
    <source>
        <strain evidence="8">CpI1-S</strain>
    </source>
</reference>
<feature type="domain" description="Pirin N-terminal" evidence="5">
    <location>
        <begin position="59"/>
        <end position="158"/>
    </location>
</feature>
<comment type="similarity">
    <text evidence="1 3">Belongs to the pirin family.</text>
</comment>
<proteinExistence type="inferred from homology"/>
<keyword evidence="2" id="KW-0479">Metal-binding</keyword>
<feature type="binding site" evidence="2">
    <location>
        <position position="96"/>
    </location>
    <ligand>
        <name>Fe cation</name>
        <dbReference type="ChEBI" id="CHEBI:24875"/>
    </ligand>
</feature>
<feature type="compositionally biased region" description="Low complexity" evidence="4">
    <location>
        <begin position="24"/>
        <end position="33"/>
    </location>
</feature>
<dbReference type="PATRIC" id="fig|1502723.3.peg.4434"/>
<sequence>MSGPVLPVDVAPVPAEPPVPSLPLSPLSGAPSGADRDSAAGPELAVVEGRTADVGGIPVRRVLPRRVRRTIGAWCFVDHLGPMTISASNPVAVGPHPHIGLATVTWLLSGRQVHRDSLGSEQVLRSGELNLMSAGHGVTHAEESEDYRGELHGVQLWVAQPEHTRHGPPAFAHHADLPVARFGAAEATVLLGELDGNVSPARTDTPLVGADLALRAGGAVLPLRRDFEHGLVVLAGSVQVGTQVLRPGRLGYLGVGHDELPLRVGEGARALLLGGEPFADRLVMWWNFVARSRVEIDAARADWQAGADRFGTVTTTAQRIPAPEPPWTAG</sequence>
<gene>
    <name evidence="7" type="ORF">FF36_04500</name>
</gene>
<evidence type="ECO:0000256" key="2">
    <source>
        <dbReference type="PIRSR" id="PIRSR006232-1"/>
    </source>
</evidence>
<protein>
    <submittedName>
        <fullName evidence="7">Pirin-like protein</fullName>
    </submittedName>
</protein>
<comment type="cofactor">
    <cofactor evidence="2">
        <name>Fe cation</name>
        <dbReference type="ChEBI" id="CHEBI:24875"/>
    </cofactor>
    <text evidence="2">Binds 1 Fe cation per subunit.</text>
</comment>
<dbReference type="Proteomes" id="UP000032545">
    <property type="component" value="Unassembled WGS sequence"/>
</dbReference>
<feature type="binding site" evidence="2">
    <location>
        <position position="142"/>
    </location>
    <ligand>
        <name>Fe cation</name>
        <dbReference type="ChEBI" id="CHEBI:24875"/>
    </ligand>
</feature>
<accession>A0A0D8BAL8</accession>
<evidence type="ECO:0000259" key="6">
    <source>
        <dbReference type="Pfam" id="PF05726"/>
    </source>
</evidence>
<evidence type="ECO:0000313" key="7">
    <source>
        <dbReference type="EMBL" id="KJE21160.1"/>
    </source>
</evidence>
<dbReference type="InterPro" id="IPR003829">
    <property type="entry name" value="Pirin_N_dom"/>
</dbReference>
<dbReference type="AlphaFoldDB" id="A0A0D8BAL8"/>
<dbReference type="OrthoDB" id="9780903at2"/>
<feature type="compositionally biased region" description="Low complexity" evidence="4">
    <location>
        <begin position="1"/>
        <end position="13"/>
    </location>
</feature>
<dbReference type="InterPro" id="IPR012093">
    <property type="entry name" value="Pirin"/>
</dbReference>
<dbReference type="InterPro" id="IPR008778">
    <property type="entry name" value="Pirin_C_dom"/>
</dbReference>
<evidence type="ECO:0000313" key="8">
    <source>
        <dbReference type="Proteomes" id="UP000032545"/>
    </source>
</evidence>